<dbReference type="EMBL" id="BKCJ010008007">
    <property type="protein sequence ID" value="GEU80085.1"/>
    <property type="molecule type" value="Genomic_DNA"/>
</dbReference>
<protein>
    <submittedName>
        <fullName evidence="2">RNA-directed DNA polymerase, eukaryota</fullName>
    </submittedName>
</protein>
<proteinExistence type="predicted"/>
<dbReference type="PANTHER" id="PTHR33710">
    <property type="entry name" value="BNAC02G09200D PROTEIN"/>
    <property type="match status" value="1"/>
</dbReference>
<accession>A0A6L2N5Y8</accession>
<feature type="region of interest" description="Disordered" evidence="1">
    <location>
        <begin position="300"/>
        <end position="326"/>
    </location>
</feature>
<keyword evidence="2" id="KW-0695">RNA-directed DNA polymerase</keyword>
<dbReference type="GO" id="GO:0003964">
    <property type="term" value="F:RNA-directed DNA polymerase activity"/>
    <property type="evidence" value="ECO:0007669"/>
    <property type="project" value="UniProtKB-KW"/>
</dbReference>
<gene>
    <name evidence="2" type="ORF">Tci_052063</name>
</gene>
<sequence>MYNFIALVLVTNGIFVRRTVRVEDMDCLIDNLYTLWVGRFHLHANVVRYERSNKPPSSVRPPSARVPTSQTYNIPGSVKELNYIPNLCTILTKEGFADIQLSYLSGLWLIINFKNEKSERKLLQHKGVHSWFHVLQDATHDFGEIVDIEESPGSMFARKRIFVKTSRVDNILETFKVIFKGKNYMVRAKELFTWTPCFLEHKDASYISKDESILGNKNNTDNPQQGNGAREGESEDEGVSDTIFGDNPQSPCNHGYDDSSKADVQHSEDLFGFYDLLKKPPNFDNVLDPSLSHHLGFTPKVSQQENNNTGSLQQKETSNDSSLVRESSSKGLINRWKGQMMVLGEFNEVRFEEEIFGSIFNQSCARDFNHFISSSGLLEVKMEGYSFTWSYPSATKISKLDCFLVSKGIILTFPAITAVCLDRYFSDHRPIILNEIHTNFGPTPFWIFHSWFKRDGFDAMVE</sequence>
<dbReference type="PANTHER" id="PTHR33710:SF64">
    <property type="entry name" value="ENDONUCLEASE_EXONUCLEASE_PHOSPHATASE DOMAIN-CONTAINING PROTEIN"/>
    <property type="match status" value="1"/>
</dbReference>
<dbReference type="AlphaFoldDB" id="A0A6L2N5Y8"/>
<feature type="region of interest" description="Disordered" evidence="1">
    <location>
        <begin position="213"/>
        <end position="261"/>
    </location>
</feature>
<comment type="caution">
    <text evidence="2">The sequence shown here is derived from an EMBL/GenBank/DDBJ whole genome shotgun (WGS) entry which is preliminary data.</text>
</comment>
<evidence type="ECO:0000313" key="2">
    <source>
        <dbReference type="EMBL" id="GEU80085.1"/>
    </source>
</evidence>
<evidence type="ECO:0000256" key="1">
    <source>
        <dbReference type="SAM" id="MobiDB-lite"/>
    </source>
</evidence>
<keyword evidence="2" id="KW-0548">Nucleotidyltransferase</keyword>
<reference evidence="2" key="1">
    <citation type="journal article" date="2019" name="Sci. Rep.">
        <title>Draft genome of Tanacetum cinerariifolium, the natural source of mosquito coil.</title>
        <authorList>
            <person name="Yamashiro T."/>
            <person name="Shiraishi A."/>
            <person name="Satake H."/>
            <person name="Nakayama K."/>
        </authorList>
    </citation>
    <scope>NUCLEOTIDE SEQUENCE</scope>
</reference>
<keyword evidence="2" id="KW-0808">Transferase</keyword>
<feature type="compositionally biased region" description="Polar residues" evidence="1">
    <location>
        <begin position="215"/>
        <end position="227"/>
    </location>
</feature>
<name>A0A6L2N5Y8_TANCI</name>
<dbReference type="SUPFAM" id="SSF56219">
    <property type="entry name" value="DNase I-like"/>
    <property type="match status" value="1"/>
</dbReference>
<dbReference type="Gene3D" id="3.60.10.10">
    <property type="entry name" value="Endonuclease/exonuclease/phosphatase"/>
    <property type="match status" value="1"/>
</dbReference>
<organism evidence="2">
    <name type="scientific">Tanacetum cinerariifolium</name>
    <name type="common">Dalmatian daisy</name>
    <name type="synonym">Chrysanthemum cinerariifolium</name>
    <dbReference type="NCBI Taxonomy" id="118510"/>
    <lineage>
        <taxon>Eukaryota</taxon>
        <taxon>Viridiplantae</taxon>
        <taxon>Streptophyta</taxon>
        <taxon>Embryophyta</taxon>
        <taxon>Tracheophyta</taxon>
        <taxon>Spermatophyta</taxon>
        <taxon>Magnoliopsida</taxon>
        <taxon>eudicotyledons</taxon>
        <taxon>Gunneridae</taxon>
        <taxon>Pentapetalae</taxon>
        <taxon>asterids</taxon>
        <taxon>campanulids</taxon>
        <taxon>Asterales</taxon>
        <taxon>Asteraceae</taxon>
        <taxon>Asteroideae</taxon>
        <taxon>Anthemideae</taxon>
        <taxon>Anthemidinae</taxon>
        <taxon>Tanacetum</taxon>
    </lineage>
</organism>
<dbReference type="InterPro" id="IPR036691">
    <property type="entry name" value="Endo/exonu/phosph_ase_sf"/>
</dbReference>